<protein>
    <submittedName>
        <fullName evidence="8">Co/Zn/Cd efflux system component</fullName>
    </submittedName>
</protein>
<feature type="transmembrane region" description="Helical" evidence="6">
    <location>
        <begin position="55"/>
        <end position="73"/>
    </location>
</feature>
<comment type="subcellular location">
    <subcellularLocation>
        <location evidence="1">Membrane</location>
        <topology evidence="1">Multi-pass membrane protein</topology>
    </subcellularLocation>
</comment>
<evidence type="ECO:0000256" key="6">
    <source>
        <dbReference type="SAM" id="Phobius"/>
    </source>
</evidence>
<feature type="domain" description="Cation efflux protein transmembrane" evidence="7">
    <location>
        <begin position="22"/>
        <end position="196"/>
    </location>
</feature>
<dbReference type="HOGENOM" id="CLU_013430_8_0_5"/>
<keyword evidence="5 6" id="KW-0472">Membrane</keyword>
<keyword evidence="3" id="KW-0813">Transport</keyword>
<dbReference type="OrthoDB" id="9799649at2"/>
<gene>
    <name evidence="8" type="ordered locus">amb1205</name>
</gene>
<keyword evidence="9" id="KW-1185">Reference proteome</keyword>
<dbReference type="SUPFAM" id="SSF161111">
    <property type="entry name" value="Cation efflux protein transmembrane domain-like"/>
    <property type="match status" value="1"/>
</dbReference>
<dbReference type="GO" id="GO:0005385">
    <property type="term" value="F:zinc ion transmembrane transporter activity"/>
    <property type="evidence" value="ECO:0007669"/>
    <property type="project" value="TreeGrafter"/>
</dbReference>
<evidence type="ECO:0000259" key="7">
    <source>
        <dbReference type="Pfam" id="PF01545"/>
    </source>
</evidence>
<reference evidence="8 9" key="1">
    <citation type="journal article" date="2005" name="DNA Res.">
        <title>Complete genome sequence of the facultative anaerobic magnetotactic bacterium Magnetospirillum sp. strain AMB-1.</title>
        <authorList>
            <person name="Matsunaga T."/>
            <person name="Okamura Y."/>
            <person name="Fukuda Y."/>
            <person name="Wahyudi A.T."/>
            <person name="Murase Y."/>
            <person name="Takeyama H."/>
        </authorList>
    </citation>
    <scope>NUCLEOTIDE SEQUENCE [LARGE SCALE GENOMIC DNA]</scope>
    <source>
        <strain evidence="9">ATCC 700264 / AMB-1</strain>
    </source>
</reference>
<dbReference type="Pfam" id="PF01545">
    <property type="entry name" value="Cation_efflux"/>
    <property type="match status" value="1"/>
</dbReference>
<dbReference type="Gene3D" id="1.20.1510.10">
    <property type="entry name" value="Cation efflux protein transmembrane domain"/>
    <property type="match status" value="1"/>
</dbReference>
<organism evidence="8 9">
    <name type="scientific">Paramagnetospirillum magneticum (strain ATCC 700264 / AMB-1)</name>
    <name type="common">Magnetospirillum magneticum</name>
    <dbReference type="NCBI Taxonomy" id="342108"/>
    <lineage>
        <taxon>Bacteria</taxon>
        <taxon>Pseudomonadati</taxon>
        <taxon>Pseudomonadota</taxon>
        <taxon>Alphaproteobacteria</taxon>
        <taxon>Rhodospirillales</taxon>
        <taxon>Magnetospirillaceae</taxon>
        <taxon>Paramagnetospirillum</taxon>
    </lineage>
</organism>
<feature type="transmembrane region" description="Helical" evidence="6">
    <location>
        <begin position="85"/>
        <end position="106"/>
    </location>
</feature>
<evidence type="ECO:0000256" key="5">
    <source>
        <dbReference type="ARBA" id="ARBA00023136"/>
    </source>
</evidence>
<name>Q2W816_PARM1</name>
<dbReference type="RefSeq" id="WP_011383617.1">
    <property type="nucleotide sequence ID" value="NC_007626.1"/>
</dbReference>
<sequence length="208" mass="21616">MSGCCEGQCEGAKDDPRYLRILQVAFAVNTTMFLVEVVAGLFAGSAALQADALDFLSDAANYGISLFVLGKALRHRAIAAMVKGSSMAAFGLWVLGSTAWHAWFGSLPKAEIMGAVGFLALAANGTVAALLFTYRNGDANMRSVWVCSRNDAIANVAVMLAATGVFATGTHWPDIIVAALIGGLNLTGAVGVMAQASREIRRTTPATG</sequence>
<dbReference type="PANTHER" id="PTHR11562:SF17">
    <property type="entry name" value="RE54080P-RELATED"/>
    <property type="match status" value="1"/>
</dbReference>
<feature type="transmembrane region" description="Helical" evidence="6">
    <location>
        <begin position="21"/>
        <end position="43"/>
    </location>
</feature>
<dbReference type="InterPro" id="IPR058533">
    <property type="entry name" value="Cation_efflux_TM"/>
</dbReference>
<dbReference type="GO" id="GO:0005886">
    <property type="term" value="C:plasma membrane"/>
    <property type="evidence" value="ECO:0007669"/>
    <property type="project" value="TreeGrafter"/>
</dbReference>
<evidence type="ECO:0000256" key="4">
    <source>
        <dbReference type="ARBA" id="ARBA00022989"/>
    </source>
</evidence>
<proteinExistence type="predicted"/>
<dbReference type="STRING" id="342108.amb1205"/>
<dbReference type="InterPro" id="IPR027469">
    <property type="entry name" value="Cation_efflux_TMD_sf"/>
</dbReference>
<keyword evidence="2 6" id="KW-0812">Transmembrane</keyword>
<accession>Q2W816</accession>
<dbReference type="EMBL" id="AP007255">
    <property type="protein sequence ID" value="BAE50009.1"/>
    <property type="molecule type" value="Genomic_DNA"/>
</dbReference>
<keyword evidence="3" id="KW-0406">Ion transport</keyword>
<keyword evidence="4 6" id="KW-1133">Transmembrane helix</keyword>
<evidence type="ECO:0000256" key="2">
    <source>
        <dbReference type="ARBA" id="ARBA00022692"/>
    </source>
</evidence>
<evidence type="ECO:0000313" key="9">
    <source>
        <dbReference type="Proteomes" id="UP000007058"/>
    </source>
</evidence>
<dbReference type="InterPro" id="IPR050681">
    <property type="entry name" value="CDF/SLC30A"/>
</dbReference>
<evidence type="ECO:0000256" key="1">
    <source>
        <dbReference type="ARBA" id="ARBA00004141"/>
    </source>
</evidence>
<feature type="transmembrane region" description="Helical" evidence="6">
    <location>
        <begin position="112"/>
        <end position="132"/>
    </location>
</feature>
<evidence type="ECO:0000256" key="3">
    <source>
        <dbReference type="ARBA" id="ARBA00022906"/>
    </source>
</evidence>
<dbReference type="PANTHER" id="PTHR11562">
    <property type="entry name" value="CATION EFFLUX PROTEIN/ ZINC TRANSPORTER"/>
    <property type="match status" value="1"/>
</dbReference>
<dbReference type="Proteomes" id="UP000007058">
    <property type="component" value="Chromosome"/>
</dbReference>
<evidence type="ECO:0000313" key="8">
    <source>
        <dbReference type="EMBL" id="BAE50009.1"/>
    </source>
</evidence>
<keyword evidence="3" id="KW-0862">Zinc</keyword>
<feature type="transmembrane region" description="Helical" evidence="6">
    <location>
        <begin position="152"/>
        <end position="169"/>
    </location>
</feature>
<dbReference type="AlphaFoldDB" id="Q2W816"/>
<keyword evidence="3" id="KW-0864">Zinc transport</keyword>
<dbReference type="KEGG" id="mag:amb1205"/>
<feature type="transmembrane region" description="Helical" evidence="6">
    <location>
        <begin position="175"/>
        <end position="194"/>
    </location>
</feature>